<name>A0A1X9MBF3_9BACI</name>
<organism evidence="1 2">
    <name type="scientific">Halalkalibacter krulwichiae</name>
    <dbReference type="NCBI Taxonomy" id="199441"/>
    <lineage>
        <taxon>Bacteria</taxon>
        <taxon>Bacillati</taxon>
        <taxon>Bacillota</taxon>
        <taxon>Bacilli</taxon>
        <taxon>Bacillales</taxon>
        <taxon>Bacillaceae</taxon>
        <taxon>Halalkalibacter</taxon>
    </lineage>
</organism>
<dbReference type="STRING" id="199441.BkAM31D_13560"/>
<dbReference type="KEGG" id="bkw:BkAM31D_13560"/>
<keyword evidence="2" id="KW-1185">Reference proteome</keyword>
<dbReference type="InterPro" id="IPR027417">
    <property type="entry name" value="P-loop_NTPase"/>
</dbReference>
<dbReference type="RefSeq" id="WP_084371959.1">
    <property type="nucleotide sequence ID" value="NZ_CP020814.1"/>
</dbReference>
<accession>A0A1X9MBF3</accession>
<protein>
    <submittedName>
        <fullName evidence="1">Terminase-like family protein</fullName>
    </submittedName>
</protein>
<reference evidence="1 2" key="1">
    <citation type="submission" date="2017-04" db="EMBL/GenBank/DDBJ databases">
        <title>Bacillus krulwichiae AM31D Genome sequencing and assembly.</title>
        <authorList>
            <person name="Krulwich T.A."/>
            <person name="Anastor L."/>
            <person name="Ehrlich R."/>
            <person name="Ehrlich G.D."/>
            <person name="Janto B."/>
        </authorList>
    </citation>
    <scope>NUCLEOTIDE SEQUENCE [LARGE SCALE GENOMIC DNA]</scope>
    <source>
        <strain evidence="1 2">AM31D</strain>
    </source>
</reference>
<gene>
    <name evidence="1" type="ORF">BkAM31D_13560</name>
</gene>
<proteinExistence type="predicted"/>
<sequence>MSTLSTNEKQLLLTYLQKHFSPSEIEQLLISHKNNLIGQNGLRKKLAQIDAEYFALAYFPKVFWREFGEFQRELLLELDDLLHKEGQRLIYAVPRNHGKSTIVSFLTPLHLILFKRIRFILLLSASDDLAVALMNDIKAEVTSNEAIIEDFGELKSSEKWSAQEIWLKNDSCIMARGILGTLRGIKWKGLRPQLCLCDDMVTDGMVESESKNEKVKNLFKESVLNLGDSYSNYLLVGTTLSEDDLISDILDPDTTGWKKVRKQAVITFSDALDLWSHWESLYTNREDEDREETAFSYFNEHKEEMLKGTQVLWNERWTYYDLMKKKIDDGEISFWKELMNQPKSAGEYIFQKIQYWKSLPELNELDIVMYIDPAIKAGKRNDFSAITILGEHTKTKQKYILDGSMHKVLPDELFKIAAKKIHTFPVDRIGFETIQAQSYMKQKFEEALWKESLYLPIIGVHSKGKKESRIESLQPEVNSGDILFNSDNHTYNTQIKDYSSKSKFDDCPDSLFGAVQMLKGNKRIQTIDRKMLGI</sequence>
<dbReference type="InterPro" id="IPR006517">
    <property type="entry name" value="Phage_terminase_lsu-like_C"/>
</dbReference>
<dbReference type="Gene3D" id="3.40.50.300">
    <property type="entry name" value="P-loop containing nucleotide triphosphate hydrolases"/>
    <property type="match status" value="1"/>
</dbReference>
<dbReference type="EMBL" id="CP020814">
    <property type="protein sequence ID" value="ARK30779.1"/>
    <property type="molecule type" value="Genomic_DNA"/>
</dbReference>
<dbReference type="AlphaFoldDB" id="A0A1X9MBF3"/>
<dbReference type="NCBIfam" id="TIGR01630">
    <property type="entry name" value="psiM2_ORF9"/>
    <property type="match status" value="1"/>
</dbReference>
<dbReference type="Gene3D" id="3.30.420.240">
    <property type="match status" value="1"/>
</dbReference>
<evidence type="ECO:0000313" key="2">
    <source>
        <dbReference type="Proteomes" id="UP000193006"/>
    </source>
</evidence>
<dbReference type="Proteomes" id="UP000193006">
    <property type="component" value="Chromosome"/>
</dbReference>
<evidence type="ECO:0000313" key="1">
    <source>
        <dbReference type="EMBL" id="ARK30779.1"/>
    </source>
</evidence>